<dbReference type="KEGG" id="age:AA314_05319"/>
<organism evidence="1 2">
    <name type="scientific">Archangium gephyra</name>
    <dbReference type="NCBI Taxonomy" id="48"/>
    <lineage>
        <taxon>Bacteria</taxon>
        <taxon>Pseudomonadati</taxon>
        <taxon>Myxococcota</taxon>
        <taxon>Myxococcia</taxon>
        <taxon>Myxococcales</taxon>
        <taxon>Cystobacterineae</taxon>
        <taxon>Archangiaceae</taxon>
        <taxon>Archangium</taxon>
    </lineage>
</organism>
<dbReference type="EMBL" id="CP011509">
    <property type="protein sequence ID" value="AKJ03693.1"/>
    <property type="molecule type" value="Genomic_DNA"/>
</dbReference>
<dbReference type="Proteomes" id="UP000035579">
    <property type="component" value="Chromosome"/>
</dbReference>
<dbReference type="AlphaFoldDB" id="A0AAC8Q9W3"/>
<name>A0AAC8Q9W3_9BACT</name>
<sequence length="223" mass="23830">MLEGVGMNALLMALLLAASPDAPTPTTPVSVEKPTPRASVWVQPVGTALFGLFGQAMYLPLGVNVPLAEKTSLALELTPVVGSWRDSYDTFGDDKGLHWRVLAAAGPVFSFGQGPLSGPFIEPKLITVLAYDPDYAYDEVRIKGGVSFELQAGLDVGWQFSAGGWYFTPMIGASAGYCLNCSGDSKDWVSSLITPMAREYSAQRGPRPVLNLNLNLLRIGTAF</sequence>
<reference evidence="1 2" key="1">
    <citation type="submission" date="2015-05" db="EMBL/GenBank/DDBJ databases">
        <title>Genome assembly of Archangium gephyra DSM 2261.</title>
        <authorList>
            <person name="Sharma G."/>
            <person name="Subramanian S."/>
        </authorList>
    </citation>
    <scope>NUCLEOTIDE SEQUENCE [LARGE SCALE GENOMIC DNA]</scope>
    <source>
        <strain evidence="1 2">DSM 2261</strain>
    </source>
</reference>
<evidence type="ECO:0000313" key="1">
    <source>
        <dbReference type="EMBL" id="AKJ03693.1"/>
    </source>
</evidence>
<accession>A0AAC8Q9W3</accession>
<evidence type="ECO:0000313" key="2">
    <source>
        <dbReference type="Proteomes" id="UP000035579"/>
    </source>
</evidence>
<protein>
    <submittedName>
        <fullName evidence="1">Uncharacterized protein</fullName>
    </submittedName>
</protein>
<proteinExistence type="predicted"/>
<gene>
    <name evidence="1" type="ORF">AA314_05319</name>
</gene>